<evidence type="ECO:0000256" key="1">
    <source>
        <dbReference type="SAM" id="Phobius"/>
    </source>
</evidence>
<comment type="caution">
    <text evidence="2">The sequence shown here is derived from an EMBL/GenBank/DDBJ whole genome shotgun (WGS) entry which is preliminary data.</text>
</comment>
<sequence length="124" mass="13870">MTAELMIRKLLGFCIAAAVLVFLAGCLQGQALRFSDGESVRLPERIAEQNGVEESSEMVPDHTEEHKTLPGFMPAAILPVSLVLILPRKEEQRIIWVLLDLTMLFLMSGCISRELVPRTSFFLK</sequence>
<dbReference type="Proteomes" id="UP000461880">
    <property type="component" value="Unassembled WGS sequence"/>
</dbReference>
<name>A0A7X2NTT4_9FIRM</name>
<dbReference type="AlphaFoldDB" id="A0A7X2NTT4"/>
<dbReference type="EMBL" id="VUMN01000031">
    <property type="protein sequence ID" value="MSS59427.1"/>
    <property type="molecule type" value="Genomic_DNA"/>
</dbReference>
<feature type="transmembrane region" description="Helical" evidence="1">
    <location>
        <begin position="94"/>
        <end position="116"/>
    </location>
</feature>
<keyword evidence="3" id="KW-1185">Reference proteome</keyword>
<evidence type="ECO:0000313" key="2">
    <source>
        <dbReference type="EMBL" id="MSS59427.1"/>
    </source>
</evidence>
<protein>
    <submittedName>
        <fullName evidence="2">Uncharacterized protein</fullName>
    </submittedName>
</protein>
<feature type="transmembrane region" description="Helical" evidence="1">
    <location>
        <begin position="68"/>
        <end position="87"/>
    </location>
</feature>
<keyword evidence="1" id="KW-1133">Transmembrane helix</keyword>
<proteinExistence type="predicted"/>
<evidence type="ECO:0000313" key="3">
    <source>
        <dbReference type="Proteomes" id="UP000461880"/>
    </source>
</evidence>
<gene>
    <name evidence="2" type="ORF">FYJ51_11050</name>
</gene>
<dbReference type="RefSeq" id="WP_105304824.1">
    <property type="nucleotide sequence ID" value="NZ_JAQXPC010000103.1"/>
</dbReference>
<keyword evidence="1" id="KW-0472">Membrane</keyword>
<organism evidence="2 3">
    <name type="scientific">Stecheria intestinalis</name>
    <dbReference type="NCBI Taxonomy" id="2606630"/>
    <lineage>
        <taxon>Bacteria</taxon>
        <taxon>Bacillati</taxon>
        <taxon>Bacillota</taxon>
        <taxon>Erysipelotrichia</taxon>
        <taxon>Erysipelotrichales</taxon>
        <taxon>Erysipelotrichaceae</taxon>
        <taxon>Stecheria</taxon>
    </lineage>
</organism>
<reference evidence="2 3" key="1">
    <citation type="submission" date="2019-08" db="EMBL/GenBank/DDBJ databases">
        <title>In-depth cultivation of the pig gut microbiome towards novel bacterial diversity and tailored functional studies.</title>
        <authorList>
            <person name="Wylensek D."/>
            <person name="Hitch T.C.A."/>
            <person name="Clavel T."/>
        </authorList>
    </citation>
    <scope>NUCLEOTIDE SEQUENCE [LARGE SCALE GENOMIC DNA]</scope>
    <source>
        <strain evidence="2 3">Oil+RF-744-GAM-WT-6</strain>
    </source>
</reference>
<keyword evidence="1" id="KW-0812">Transmembrane</keyword>
<accession>A0A7X2NTT4</accession>